<dbReference type="AlphaFoldDB" id="A0ABD5YZB2"/>
<feature type="transmembrane region" description="Helical" evidence="1">
    <location>
        <begin position="68"/>
        <end position="86"/>
    </location>
</feature>
<evidence type="ECO:0000313" key="2">
    <source>
        <dbReference type="EMBL" id="MFC7192315.1"/>
    </source>
</evidence>
<dbReference type="EMBL" id="JBHTAX010000004">
    <property type="protein sequence ID" value="MFC7192315.1"/>
    <property type="molecule type" value="Genomic_DNA"/>
</dbReference>
<proteinExistence type="predicted"/>
<feature type="transmembrane region" description="Helical" evidence="1">
    <location>
        <begin position="37"/>
        <end position="56"/>
    </location>
</feature>
<evidence type="ECO:0000256" key="1">
    <source>
        <dbReference type="SAM" id="Phobius"/>
    </source>
</evidence>
<comment type="caution">
    <text evidence="2">The sequence shown here is derived from an EMBL/GenBank/DDBJ whole genome shotgun (WGS) entry which is preliminary data.</text>
</comment>
<feature type="transmembrane region" description="Helical" evidence="1">
    <location>
        <begin position="6"/>
        <end position="30"/>
    </location>
</feature>
<dbReference type="GeneID" id="76201992"/>
<dbReference type="RefSeq" id="WP_248910214.1">
    <property type="nucleotide sequence ID" value="NZ_CP109980.1"/>
</dbReference>
<keyword evidence="1" id="KW-0472">Membrane</keyword>
<dbReference type="Proteomes" id="UP001596417">
    <property type="component" value="Unassembled WGS sequence"/>
</dbReference>
<keyword evidence="1" id="KW-1133">Transmembrane helix</keyword>
<name>A0ABD5YZB2_9EURY</name>
<protein>
    <recommendedName>
        <fullName evidence="4">YmcC</fullName>
    </recommendedName>
</protein>
<evidence type="ECO:0008006" key="4">
    <source>
        <dbReference type="Google" id="ProtNLM"/>
    </source>
</evidence>
<sequence>MNDLIYVAIIGCEIGFWVVLLAGLSTRYFLGQQRLSTVLLAGVPLVDLLLLAFTVIDLNNGGTATSAHGLAAIYIGVSVAFGHRLIRWADERFSYWFADGPPPTKPPKTGRAHAQHERHQWGRHFLAWIIGCALLLGAVALVGDFDRTRVLTEMGKLWSVILAIDFVWSFSYTIWPKG</sequence>
<evidence type="ECO:0000313" key="3">
    <source>
        <dbReference type="Proteomes" id="UP001596417"/>
    </source>
</evidence>
<gene>
    <name evidence="2" type="ORF">ACFQL7_22540</name>
</gene>
<keyword evidence="1" id="KW-0812">Transmembrane</keyword>
<keyword evidence="3" id="KW-1185">Reference proteome</keyword>
<feature type="transmembrane region" description="Helical" evidence="1">
    <location>
        <begin position="125"/>
        <end position="145"/>
    </location>
</feature>
<feature type="transmembrane region" description="Helical" evidence="1">
    <location>
        <begin position="157"/>
        <end position="175"/>
    </location>
</feature>
<accession>A0ABD5YZB2</accession>
<reference evidence="2 3" key="1">
    <citation type="journal article" date="2019" name="Int. J. Syst. Evol. Microbiol.">
        <title>The Global Catalogue of Microorganisms (GCM) 10K type strain sequencing project: providing services to taxonomists for standard genome sequencing and annotation.</title>
        <authorList>
            <consortium name="The Broad Institute Genomics Platform"/>
            <consortium name="The Broad Institute Genome Sequencing Center for Infectious Disease"/>
            <person name="Wu L."/>
            <person name="Ma J."/>
        </authorList>
    </citation>
    <scope>NUCLEOTIDE SEQUENCE [LARGE SCALE GENOMIC DNA]</scope>
    <source>
        <strain evidence="2 3">RDMS1</strain>
    </source>
</reference>
<organism evidence="2 3">
    <name type="scientific">Halocatena marina</name>
    <dbReference type="NCBI Taxonomy" id="2934937"/>
    <lineage>
        <taxon>Archaea</taxon>
        <taxon>Methanobacteriati</taxon>
        <taxon>Methanobacteriota</taxon>
        <taxon>Stenosarchaea group</taxon>
        <taxon>Halobacteria</taxon>
        <taxon>Halobacteriales</taxon>
        <taxon>Natronomonadaceae</taxon>
        <taxon>Halocatena</taxon>
    </lineage>
</organism>